<feature type="chain" id="PRO_5037227015" description="SH3 domain-containing protein" evidence="1">
    <location>
        <begin position="34"/>
        <end position="138"/>
    </location>
</feature>
<sequence length="138" mass="15391">MINNPVNNISLVFQIALQALIFPLLLLPAPSLAQDQNGNYYRNESPVQGSGRPTAGSLWRVTVNALNCRREANLSSPVVRVYDYGEILEVEVYRGGSDEVLINAIDAKNRPWMPVRGNSYKDRCFVRANSRFIAPVTP</sequence>
<reference evidence="2" key="1">
    <citation type="journal article" date="2015" name="ISME J.">
        <title>Draft Genome Sequence of Streptomyces incarnatus NRRL8089, which Produces the Nucleoside Antibiotic Sinefungin.</title>
        <authorList>
            <person name="Oshima K."/>
            <person name="Hattori M."/>
            <person name="Shimizu H."/>
            <person name="Fukuda K."/>
            <person name="Nemoto M."/>
            <person name="Inagaki K."/>
            <person name="Tamura T."/>
        </authorList>
    </citation>
    <scope>NUCLEOTIDE SEQUENCE</scope>
    <source>
        <strain evidence="2">FACHB-1277</strain>
    </source>
</reference>
<protein>
    <recommendedName>
        <fullName evidence="4">SH3 domain-containing protein</fullName>
    </recommendedName>
</protein>
<feature type="signal peptide" evidence="1">
    <location>
        <begin position="1"/>
        <end position="33"/>
    </location>
</feature>
<name>A0A926UVJ3_9CYAN</name>
<comment type="caution">
    <text evidence="2">The sequence shown here is derived from an EMBL/GenBank/DDBJ whole genome shotgun (WGS) entry which is preliminary data.</text>
</comment>
<accession>A0A926UVJ3</accession>
<dbReference type="RefSeq" id="WP_190352431.1">
    <property type="nucleotide sequence ID" value="NZ_JACJPY010000076.1"/>
</dbReference>
<evidence type="ECO:0000256" key="1">
    <source>
        <dbReference type="SAM" id="SignalP"/>
    </source>
</evidence>
<evidence type="ECO:0000313" key="2">
    <source>
        <dbReference type="EMBL" id="MBD2152019.1"/>
    </source>
</evidence>
<evidence type="ECO:0008006" key="4">
    <source>
        <dbReference type="Google" id="ProtNLM"/>
    </source>
</evidence>
<dbReference type="Proteomes" id="UP000631421">
    <property type="component" value="Unassembled WGS sequence"/>
</dbReference>
<keyword evidence="3" id="KW-1185">Reference proteome</keyword>
<dbReference type="AlphaFoldDB" id="A0A926UVJ3"/>
<proteinExistence type="predicted"/>
<reference evidence="2" key="2">
    <citation type="submission" date="2020-08" db="EMBL/GenBank/DDBJ databases">
        <authorList>
            <person name="Chen M."/>
            <person name="Teng W."/>
            <person name="Zhao L."/>
            <person name="Hu C."/>
            <person name="Zhou Y."/>
            <person name="Han B."/>
            <person name="Song L."/>
            <person name="Shu W."/>
        </authorList>
    </citation>
    <scope>NUCLEOTIDE SEQUENCE</scope>
    <source>
        <strain evidence="2">FACHB-1277</strain>
    </source>
</reference>
<evidence type="ECO:0000313" key="3">
    <source>
        <dbReference type="Proteomes" id="UP000631421"/>
    </source>
</evidence>
<organism evidence="2 3">
    <name type="scientific">Pseudanabaena cinerea FACHB-1277</name>
    <dbReference type="NCBI Taxonomy" id="2949581"/>
    <lineage>
        <taxon>Bacteria</taxon>
        <taxon>Bacillati</taxon>
        <taxon>Cyanobacteriota</taxon>
        <taxon>Cyanophyceae</taxon>
        <taxon>Pseudanabaenales</taxon>
        <taxon>Pseudanabaenaceae</taxon>
        <taxon>Pseudanabaena</taxon>
        <taxon>Pseudanabaena cinerea</taxon>
    </lineage>
</organism>
<keyword evidence="1" id="KW-0732">Signal</keyword>
<dbReference type="EMBL" id="JACJPY010000076">
    <property type="protein sequence ID" value="MBD2152019.1"/>
    <property type="molecule type" value="Genomic_DNA"/>
</dbReference>
<gene>
    <name evidence="2" type="ORF">H6F44_18095</name>
</gene>